<dbReference type="GO" id="GO:0003677">
    <property type="term" value="F:DNA binding"/>
    <property type="evidence" value="ECO:0007669"/>
    <property type="project" value="InterPro"/>
</dbReference>
<evidence type="ECO:0000259" key="1">
    <source>
        <dbReference type="PROSITE" id="PS51737"/>
    </source>
</evidence>
<comment type="caution">
    <text evidence="2">The sequence shown here is derived from an EMBL/GenBank/DDBJ whole genome shotgun (WGS) entry which is preliminary data.</text>
</comment>
<dbReference type="PANTHER" id="PTHR30461">
    <property type="entry name" value="DNA-INVERTASE FROM LAMBDOID PROPHAGE"/>
    <property type="match status" value="1"/>
</dbReference>
<dbReference type="EMBL" id="AJWZ01004597">
    <property type="protein sequence ID" value="EKC64988.1"/>
    <property type="molecule type" value="Genomic_DNA"/>
</dbReference>
<feature type="non-terminal residue" evidence="2">
    <location>
        <position position="1"/>
    </location>
</feature>
<dbReference type="InterPro" id="IPR011109">
    <property type="entry name" value="DNA_bind_recombinase_dom"/>
</dbReference>
<dbReference type="PANTHER" id="PTHR30461:SF23">
    <property type="entry name" value="DNA RECOMBINASE-RELATED"/>
    <property type="match status" value="1"/>
</dbReference>
<accession>K1T5R9</accession>
<dbReference type="Gene3D" id="3.90.1750.20">
    <property type="entry name" value="Putative Large Serine Recombinase, Chain B, Domain 2"/>
    <property type="match status" value="1"/>
</dbReference>
<reference evidence="2" key="1">
    <citation type="journal article" date="2013" name="Environ. Microbiol.">
        <title>Microbiota from the distal guts of lean and obese adolescents exhibit partial functional redundancy besides clear differences in community structure.</title>
        <authorList>
            <person name="Ferrer M."/>
            <person name="Ruiz A."/>
            <person name="Lanza F."/>
            <person name="Haange S.B."/>
            <person name="Oberbach A."/>
            <person name="Till H."/>
            <person name="Bargiela R."/>
            <person name="Campoy C."/>
            <person name="Segura M.T."/>
            <person name="Richter M."/>
            <person name="von Bergen M."/>
            <person name="Seifert J."/>
            <person name="Suarez A."/>
        </authorList>
    </citation>
    <scope>NUCLEOTIDE SEQUENCE</scope>
</reference>
<name>K1T5R9_9ZZZZ</name>
<dbReference type="GO" id="GO:0000150">
    <property type="term" value="F:DNA strand exchange activity"/>
    <property type="evidence" value="ECO:0007669"/>
    <property type="project" value="InterPro"/>
</dbReference>
<protein>
    <submittedName>
        <fullName evidence="2">Site-specific recombinase</fullName>
    </submittedName>
</protein>
<gene>
    <name evidence="2" type="ORF">OBE_06664</name>
</gene>
<dbReference type="AlphaFoldDB" id="K1T5R9"/>
<dbReference type="PROSITE" id="PS51737">
    <property type="entry name" value="RECOMBINASE_DNA_BIND"/>
    <property type="match status" value="1"/>
</dbReference>
<evidence type="ECO:0000313" key="2">
    <source>
        <dbReference type="EMBL" id="EKC64988.1"/>
    </source>
</evidence>
<feature type="non-terminal residue" evidence="2">
    <location>
        <position position="226"/>
    </location>
</feature>
<dbReference type="Pfam" id="PF07508">
    <property type="entry name" value="Recombinase"/>
    <property type="match status" value="1"/>
</dbReference>
<dbReference type="InterPro" id="IPR050639">
    <property type="entry name" value="SSR_resolvase"/>
</dbReference>
<feature type="domain" description="Recombinase" evidence="1">
    <location>
        <begin position="51"/>
        <end position="195"/>
    </location>
</feature>
<organism evidence="2">
    <name type="scientific">human gut metagenome</name>
    <dbReference type="NCBI Taxonomy" id="408170"/>
    <lineage>
        <taxon>unclassified sequences</taxon>
        <taxon>metagenomes</taxon>
        <taxon>organismal metagenomes</taxon>
    </lineage>
</organism>
<sequence>DNVDTENAESNDLMPFKNLFNEWFVRDTSRKIRAVQRAKAQRGERLGTRAPYGYKKDENAKGKLVVDEEAAAVVRRIFALCAAGRGPSQIAKQLRAENVLCPAVYTYRKLGSGHTCLDLSQPYNWSDSTIANILENETYLGNTVNMKFTTKSYKDKRYVQHPREECLVFEGTHPALITREVWDIVQRVRQNRKRPTKMEELNKYSGLVICADCGSTMVLHRARTMK</sequence>
<dbReference type="InterPro" id="IPR038109">
    <property type="entry name" value="DNA_bind_recomb_sf"/>
</dbReference>
<proteinExistence type="predicted"/>